<dbReference type="InterPro" id="IPR027385">
    <property type="entry name" value="Beta-barrel_OMP"/>
</dbReference>
<dbReference type="SUPFAM" id="SSF103647">
    <property type="entry name" value="TSP type-3 repeat"/>
    <property type="match status" value="2"/>
</dbReference>
<dbReference type="SUPFAM" id="SSF103088">
    <property type="entry name" value="OmpA-like"/>
    <property type="match status" value="1"/>
</dbReference>
<keyword evidence="4" id="KW-0812">Transmembrane</keyword>
<keyword evidence="6" id="KW-0406">Ion transport</keyword>
<proteinExistence type="predicted"/>
<evidence type="ECO:0000256" key="3">
    <source>
        <dbReference type="ARBA" id="ARBA00022452"/>
    </source>
</evidence>
<dbReference type="InterPro" id="IPR006664">
    <property type="entry name" value="OMP_bac"/>
</dbReference>
<evidence type="ECO:0000313" key="15">
    <source>
        <dbReference type="Proteomes" id="UP000696931"/>
    </source>
</evidence>
<dbReference type="Gene3D" id="3.30.1330.60">
    <property type="entry name" value="OmpA-like domain"/>
    <property type="match status" value="1"/>
</dbReference>
<comment type="caution">
    <text evidence="14">The sequence shown here is derived from an EMBL/GenBank/DDBJ whole genome shotgun (WGS) entry which is preliminary data.</text>
</comment>
<keyword evidence="8 10" id="KW-0472">Membrane</keyword>
<dbReference type="GO" id="GO:0005509">
    <property type="term" value="F:calcium ion binding"/>
    <property type="evidence" value="ECO:0007669"/>
    <property type="project" value="InterPro"/>
</dbReference>
<evidence type="ECO:0000259" key="13">
    <source>
        <dbReference type="PROSITE" id="PS51123"/>
    </source>
</evidence>
<feature type="domain" description="OmpA-like" evidence="13">
    <location>
        <begin position="350"/>
        <end position="468"/>
    </location>
</feature>
<dbReference type="AlphaFoldDB" id="A0A933SEL2"/>
<feature type="chain" id="PRO_5037848837" evidence="12">
    <location>
        <begin position="25"/>
        <end position="482"/>
    </location>
</feature>
<dbReference type="GO" id="GO:0007155">
    <property type="term" value="P:cell adhesion"/>
    <property type="evidence" value="ECO:0007669"/>
    <property type="project" value="InterPro"/>
</dbReference>
<keyword evidence="3" id="KW-1134">Transmembrane beta strand</keyword>
<keyword evidence="9" id="KW-0998">Cell outer membrane</keyword>
<dbReference type="Gene3D" id="4.10.1080.10">
    <property type="entry name" value="TSP type-3 repeat"/>
    <property type="match status" value="1"/>
</dbReference>
<accession>A0A933SEL2</accession>
<dbReference type="PANTHER" id="PTHR30329">
    <property type="entry name" value="STATOR ELEMENT OF FLAGELLAR MOTOR COMPLEX"/>
    <property type="match status" value="1"/>
</dbReference>
<dbReference type="InterPro" id="IPR028974">
    <property type="entry name" value="TSP_type-3_rpt"/>
</dbReference>
<dbReference type="GO" id="GO:0046930">
    <property type="term" value="C:pore complex"/>
    <property type="evidence" value="ECO:0007669"/>
    <property type="project" value="UniProtKB-KW"/>
</dbReference>
<keyword evidence="7" id="KW-0626">Porin</keyword>
<dbReference type="GO" id="GO:0009279">
    <property type="term" value="C:cell outer membrane"/>
    <property type="evidence" value="ECO:0007669"/>
    <property type="project" value="UniProtKB-SubCell"/>
</dbReference>
<reference evidence="14" key="1">
    <citation type="submission" date="2020-07" db="EMBL/GenBank/DDBJ databases">
        <title>Huge and variable diversity of episymbiotic CPR bacteria and DPANN archaea in groundwater ecosystems.</title>
        <authorList>
            <person name="He C.Y."/>
            <person name="Keren R."/>
            <person name="Whittaker M."/>
            <person name="Farag I.F."/>
            <person name="Doudna J."/>
            <person name="Cate J.H.D."/>
            <person name="Banfield J.F."/>
        </authorList>
    </citation>
    <scope>NUCLEOTIDE SEQUENCE</scope>
    <source>
        <strain evidence="14">NC_groundwater_1813_Pr3_B-0.1um_71_17</strain>
    </source>
</reference>
<evidence type="ECO:0000256" key="10">
    <source>
        <dbReference type="PROSITE-ProRule" id="PRU00473"/>
    </source>
</evidence>
<dbReference type="PROSITE" id="PS51123">
    <property type="entry name" value="OMPA_2"/>
    <property type="match status" value="1"/>
</dbReference>
<dbReference type="InterPro" id="IPR011250">
    <property type="entry name" value="OMP/PagP_B-barrel"/>
</dbReference>
<dbReference type="InterPro" id="IPR036737">
    <property type="entry name" value="OmpA-like_sf"/>
</dbReference>
<dbReference type="InterPro" id="IPR003367">
    <property type="entry name" value="Thrombospondin_3-like_rpt"/>
</dbReference>
<evidence type="ECO:0000256" key="2">
    <source>
        <dbReference type="ARBA" id="ARBA00022448"/>
    </source>
</evidence>
<organism evidence="14 15">
    <name type="scientific">Eiseniibacteriota bacterium</name>
    <dbReference type="NCBI Taxonomy" id="2212470"/>
    <lineage>
        <taxon>Bacteria</taxon>
        <taxon>Candidatus Eiseniibacteriota</taxon>
    </lineage>
</organism>
<evidence type="ECO:0000256" key="8">
    <source>
        <dbReference type="ARBA" id="ARBA00023136"/>
    </source>
</evidence>
<evidence type="ECO:0000256" key="12">
    <source>
        <dbReference type="SAM" id="SignalP"/>
    </source>
</evidence>
<dbReference type="Gene3D" id="2.40.160.20">
    <property type="match status" value="1"/>
</dbReference>
<evidence type="ECO:0000256" key="1">
    <source>
        <dbReference type="ARBA" id="ARBA00004571"/>
    </source>
</evidence>
<keyword evidence="5 12" id="KW-0732">Signal</keyword>
<dbReference type="PRINTS" id="PR01021">
    <property type="entry name" value="OMPADOMAIN"/>
</dbReference>
<dbReference type="CDD" id="cd07185">
    <property type="entry name" value="OmpA_C-like"/>
    <property type="match status" value="1"/>
</dbReference>
<dbReference type="EMBL" id="JACRIW010000120">
    <property type="protein sequence ID" value="MBI5171136.1"/>
    <property type="molecule type" value="Genomic_DNA"/>
</dbReference>
<evidence type="ECO:0000256" key="9">
    <source>
        <dbReference type="ARBA" id="ARBA00023237"/>
    </source>
</evidence>
<dbReference type="GO" id="GO:0006811">
    <property type="term" value="P:monoatomic ion transport"/>
    <property type="evidence" value="ECO:0007669"/>
    <property type="project" value="UniProtKB-KW"/>
</dbReference>
<protein>
    <submittedName>
        <fullName evidence="14">OmpA family protein</fullName>
    </submittedName>
</protein>
<feature type="signal peptide" evidence="12">
    <location>
        <begin position="1"/>
        <end position="24"/>
    </location>
</feature>
<name>A0A933SEL2_UNCEI</name>
<dbReference type="Pfam" id="PF02412">
    <property type="entry name" value="TSP_3"/>
    <property type="match status" value="5"/>
</dbReference>
<evidence type="ECO:0000256" key="7">
    <source>
        <dbReference type="ARBA" id="ARBA00023114"/>
    </source>
</evidence>
<gene>
    <name evidence="14" type="ORF">HZA61_16740</name>
</gene>
<evidence type="ECO:0000256" key="4">
    <source>
        <dbReference type="ARBA" id="ARBA00022692"/>
    </source>
</evidence>
<dbReference type="InterPro" id="IPR050330">
    <property type="entry name" value="Bact_OuterMem_StrucFunc"/>
</dbReference>
<keyword evidence="2" id="KW-0813">Transport</keyword>
<evidence type="ECO:0000256" key="6">
    <source>
        <dbReference type="ARBA" id="ARBA00023065"/>
    </source>
</evidence>
<dbReference type="PANTHER" id="PTHR30329:SF21">
    <property type="entry name" value="LIPOPROTEIN YIAD-RELATED"/>
    <property type="match status" value="1"/>
</dbReference>
<dbReference type="GO" id="GO:0015288">
    <property type="term" value="F:porin activity"/>
    <property type="evidence" value="ECO:0007669"/>
    <property type="project" value="UniProtKB-KW"/>
</dbReference>
<evidence type="ECO:0000313" key="14">
    <source>
        <dbReference type="EMBL" id="MBI5171136.1"/>
    </source>
</evidence>
<dbReference type="Proteomes" id="UP000696931">
    <property type="component" value="Unassembled WGS sequence"/>
</dbReference>
<dbReference type="Pfam" id="PF00691">
    <property type="entry name" value="OmpA"/>
    <property type="match status" value="1"/>
</dbReference>
<dbReference type="InterPro" id="IPR006665">
    <property type="entry name" value="OmpA-like"/>
</dbReference>
<comment type="subcellular location">
    <subcellularLocation>
        <location evidence="1">Cell outer membrane</location>
        <topology evidence="1">Multi-pass membrane protein</topology>
    </subcellularLocation>
</comment>
<sequence>MPNRSRLLLFTAALSLLLAGAAHADRYWNVTGLVGFGQFSDKLFYPAQDSLADAPMLGLRLGHVMSDRWGYEFAGAWSPTKEAAGAEEDVTYLNASANLWYSPVTTRLGSPYAAAGGGWAGRKASSSDDDSHFGTFEQALGWMAPINDKASFRLEARNVLNVQRTHWGEARKADQQYWAGLTISLGGKPVDSDADGVPDKKDKCPATPAGATVDATGCPSDADGDGVFDGLDQCPGTPKGATVDAKGCPKDSDGDGVFDGLDQCPDTPKGATVDAKGCPNDSDRDGVLDGLDKCPNTPTGAKVDANGCPTDGDADGVFDGLDKCPNTAAGAKVDADGCPIVVTERETELLDTGMIRLQGVNFETGKSDILPESFGILDDVGAILRKWPQLQIEVGGHTDSRGTTASNQTLSEARANAVRAYLLQKFPDIQAAQMTAKGYGESRPIAPNKGVANLAKNRRVEFVVLNKDVLKKEVEHRRTLQK</sequence>
<feature type="region of interest" description="Disordered" evidence="11">
    <location>
        <begin position="190"/>
        <end position="218"/>
    </location>
</feature>
<dbReference type="SUPFAM" id="SSF56925">
    <property type="entry name" value="OMPA-like"/>
    <property type="match status" value="1"/>
</dbReference>
<evidence type="ECO:0000256" key="5">
    <source>
        <dbReference type="ARBA" id="ARBA00022729"/>
    </source>
</evidence>
<dbReference type="Pfam" id="PF13505">
    <property type="entry name" value="OMP_b-brl"/>
    <property type="match status" value="1"/>
</dbReference>
<evidence type="ECO:0000256" key="11">
    <source>
        <dbReference type="SAM" id="MobiDB-lite"/>
    </source>
</evidence>